<dbReference type="Pfam" id="PF00646">
    <property type="entry name" value="F-box"/>
    <property type="match status" value="1"/>
</dbReference>
<dbReference type="Gene3D" id="1.20.1280.50">
    <property type="match status" value="1"/>
</dbReference>
<feature type="domain" description="F-box" evidence="2">
    <location>
        <begin position="55"/>
        <end position="104"/>
    </location>
</feature>
<feature type="region of interest" description="Disordered" evidence="1">
    <location>
        <begin position="1"/>
        <end position="51"/>
    </location>
</feature>
<reference evidence="3" key="1">
    <citation type="journal article" date="2019" name="Environ. Microbiol.">
        <title>Fungal ecological strategies reflected in gene transcription - a case study of two litter decomposers.</title>
        <authorList>
            <person name="Barbi F."/>
            <person name="Kohler A."/>
            <person name="Barry K."/>
            <person name="Baskaran P."/>
            <person name="Daum C."/>
            <person name="Fauchery L."/>
            <person name="Ihrmark K."/>
            <person name="Kuo A."/>
            <person name="LaButti K."/>
            <person name="Lipzen A."/>
            <person name="Morin E."/>
            <person name="Grigoriev I.V."/>
            <person name="Henrissat B."/>
            <person name="Lindahl B."/>
            <person name="Martin F."/>
        </authorList>
    </citation>
    <scope>NUCLEOTIDE SEQUENCE</scope>
    <source>
        <strain evidence="3">JB14</strain>
    </source>
</reference>
<accession>A0A6A4HHM4</accession>
<dbReference type="SUPFAM" id="SSF81383">
    <property type="entry name" value="F-box domain"/>
    <property type="match status" value="1"/>
</dbReference>
<protein>
    <recommendedName>
        <fullName evidence="2">F-box domain-containing protein</fullName>
    </recommendedName>
</protein>
<evidence type="ECO:0000313" key="4">
    <source>
        <dbReference type="Proteomes" id="UP000799118"/>
    </source>
</evidence>
<dbReference type="InterPro" id="IPR001810">
    <property type="entry name" value="F-box_dom"/>
</dbReference>
<dbReference type="OrthoDB" id="2322499at2759"/>
<feature type="region of interest" description="Disordered" evidence="1">
    <location>
        <begin position="666"/>
        <end position="691"/>
    </location>
</feature>
<organism evidence="3 4">
    <name type="scientific">Gymnopus androsaceus JB14</name>
    <dbReference type="NCBI Taxonomy" id="1447944"/>
    <lineage>
        <taxon>Eukaryota</taxon>
        <taxon>Fungi</taxon>
        <taxon>Dikarya</taxon>
        <taxon>Basidiomycota</taxon>
        <taxon>Agaricomycotina</taxon>
        <taxon>Agaricomycetes</taxon>
        <taxon>Agaricomycetidae</taxon>
        <taxon>Agaricales</taxon>
        <taxon>Marasmiineae</taxon>
        <taxon>Omphalotaceae</taxon>
        <taxon>Gymnopus</taxon>
    </lineage>
</organism>
<dbReference type="InterPro" id="IPR036047">
    <property type="entry name" value="F-box-like_dom_sf"/>
</dbReference>
<name>A0A6A4HHM4_9AGAR</name>
<sequence>MTKNSKEPLSNQKRASKRLKIEPEEGPALSNKLTKKAGHPKQDAPAKRMQSRAKLSMLPSLPLDILFEIFGHLLPLDILHLARTTKEFRRLLMHKNSTTVWMSAFSQIPAMPECPEDVSYPAWAHLAFENCCHNCFATNVRNISWILRTRLCLKCAKICLEDADTFKPGKNAEIDDDTVEKLLEILPFDDKYLGAECCLISDRKQMVEELKRHQEDRAEFLEKTENALDFRIDHAVLCEVWAQSLADEREQELDTIKTERRDAISAKLVEMGYAEELDFLDEYDDHARNRLPDYPAFDRHPLVRQPKPLKDKNWNTIKDKLRDYMEIVKAHRIRTDRETLIWARRGRARLAWFTYRNKECDLQDLLPNQIDIWLWKPVNDLIEQPSERTTSFHPKMARGKDGSAPPSRASESLGFGVREFDDLERATCVFSCAQDFYHMCYKDAGPDADCKESCMWFPEFVHHPCNALARYGYDDGEGAMPNLGSCKMVEAHHEGKGFRRRQWSTRWLYFNDKASRTVRSILNACGMPLSTRVQQLDQTDPRLVCLKCSFGAKCDGERYFSVMTWRTAVEHNLKKHFGDGQTTFQRISTADANTARILEEAEPARRLATNPNCHQKPEPKPWRCSLCKDRAKERGALTLTEMQKHYDSCHDKSDIEEGVDYYRALDRPPPQPYQVKMKPRDPGSCVEVTNA</sequence>
<keyword evidence="4" id="KW-1185">Reference proteome</keyword>
<dbReference type="Proteomes" id="UP000799118">
    <property type="component" value="Unassembled WGS sequence"/>
</dbReference>
<gene>
    <name evidence="3" type="ORF">BT96DRAFT_1020784</name>
</gene>
<dbReference type="CDD" id="cd09917">
    <property type="entry name" value="F-box_SF"/>
    <property type="match status" value="1"/>
</dbReference>
<evidence type="ECO:0000313" key="3">
    <source>
        <dbReference type="EMBL" id="KAE9397413.1"/>
    </source>
</evidence>
<dbReference type="PROSITE" id="PS50181">
    <property type="entry name" value="FBOX"/>
    <property type="match status" value="1"/>
</dbReference>
<evidence type="ECO:0000259" key="2">
    <source>
        <dbReference type="PROSITE" id="PS50181"/>
    </source>
</evidence>
<evidence type="ECO:0000256" key="1">
    <source>
        <dbReference type="SAM" id="MobiDB-lite"/>
    </source>
</evidence>
<dbReference type="EMBL" id="ML769497">
    <property type="protein sequence ID" value="KAE9397413.1"/>
    <property type="molecule type" value="Genomic_DNA"/>
</dbReference>
<proteinExistence type="predicted"/>
<feature type="region of interest" description="Disordered" evidence="1">
    <location>
        <begin position="386"/>
        <end position="410"/>
    </location>
</feature>
<dbReference type="AlphaFoldDB" id="A0A6A4HHM4"/>